<keyword evidence="3" id="KW-1185">Reference proteome</keyword>
<dbReference type="InterPro" id="IPR042245">
    <property type="entry name" value="Tgt2/MlaC_sf"/>
</dbReference>
<dbReference type="RefSeq" id="WP_121877194.1">
    <property type="nucleotide sequence ID" value="NZ_REFJ01000004.1"/>
</dbReference>
<dbReference type="Gene3D" id="3.10.450.710">
    <property type="entry name" value="Tgt2/MlaC"/>
    <property type="match status" value="1"/>
</dbReference>
<evidence type="ECO:0000256" key="1">
    <source>
        <dbReference type="SAM" id="SignalP"/>
    </source>
</evidence>
<evidence type="ECO:0000313" key="2">
    <source>
        <dbReference type="EMBL" id="RMA79438.1"/>
    </source>
</evidence>
<dbReference type="AlphaFoldDB" id="A0A3M0A9D6"/>
<evidence type="ECO:0000313" key="3">
    <source>
        <dbReference type="Proteomes" id="UP000267187"/>
    </source>
</evidence>
<dbReference type="PANTHER" id="PTHR36573">
    <property type="entry name" value="INTERMEMBRANE PHOSPHOLIPID TRANSPORT SYSTEM BINDING PROTEIN MLAC"/>
    <property type="match status" value="1"/>
</dbReference>
<dbReference type="OrthoDB" id="9787053at2"/>
<dbReference type="Pfam" id="PF05494">
    <property type="entry name" value="MlaC"/>
    <property type="match status" value="1"/>
</dbReference>
<gene>
    <name evidence="2" type="ORF">DFR27_1879</name>
</gene>
<keyword evidence="1" id="KW-0732">Signal</keyword>
<dbReference type="InterPro" id="IPR008869">
    <property type="entry name" value="MlaC/ttg2D"/>
</dbReference>
<sequence>MKRLQIVLLALCALLVNTVVAEELSADEAVAKMTNDVIEVVMEAKENGNDLDGFMPRLDQLMTYYADFDWIAAQIMGRYRQGASPEQITRFGSRFRSVMISTYAKSFLAYNGERVTTLPVEERYAGERRVPVRQTVEGIAGGLNVIYTMGQRSDGRWVMLNLRVNGVNLGQTYNQQFSRMMTEFNSVDAVIDNWGQ</sequence>
<feature type="signal peptide" evidence="1">
    <location>
        <begin position="1"/>
        <end position="21"/>
    </location>
</feature>
<reference evidence="2 3" key="1">
    <citation type="submission" date="2018-10" db="EMBL/GenBank/DDBJ databases">
        <title>Genomic Encyclopedia of Type Strains, Phase IV (KMG-IV): sequencing the most valuable type-strain genomes for metagenomic binning, comparative biology and taxonomic classification.</title>
        <authorList>
            <person name="Goeker M."/>
        </authorList>
    </citation>
    <scope>NUCLEOTIDE SEQUENCE [LARGE SCALE GENOMIC DNA]</scope>
    <source>
        <strain evidence="2 3">DSM 25080</strain>
    </source>
</reference>
<name>A0A3M0A9D6_9GAMM</name>
<dbReference type="Proteomes" id="UP000267187">
    <property type="component" value="Unassembled WGS sequence"/>
</dbReference>
<protein>
    <submittedName>
        <fullName evidence="2">Phospholipid transport system substrate-binding protein</fullName>
    </submittedName>
</protein>
<accession>A0A3M0A9D6</accession>
<organism evidence="2 3">
    <name type="scientific">Umboniibacter marinipuniceus</name>
    <dbReference type="NCBI Taxonomy" id="569599"/>
    <lineage>
        <taxon>Bacteria</taxon>
        <taxon>Pseudomonadati</taxon>
        <taxon>Pseudomonadota</taxon>
        <taxon>Gammaproteobacteria</taxon>
        <taxon>Cellvibrionales</taxon>
        <taxon>Cellvibrionaceae</taxon>
        <taxon>Umboniibacter</taxon>
    </lineage>
</organism>
<comment type="caution">
    <text evidence="2">The sequence shown here is derived from an EMBL/GenBank/DDBJ whole genome shotgun (WGS) entry which is preliminary data.</text>
</comment>
<dbReference type="PANTHER" id="PTHR36573:SF1">
    <property type="entry name" value="INTERMEMBRANE PHOSPHOLIPID TRANSPORT SYSTEM BINDING PROTEIN MLAC"/>
    <property type="match status" value="1"/>
</dbReference>
<feature type="chain" id="PRO_5018172379" evidence="1">
    <location>
        <begin position="22"/>
        <end position="196"/>
    </location>
</feature>
<dbReference type="EMBL" id="REFJ01000004">
    <property type="protein sequence ID" value="RMA79438.1"/>
    <property type="molecule type" value="Genomic_DNA"/>
</dbReference>
<proteinExistence type="predicted"/>